<dbReference type="CDD" id="cd00303">
    <property type="entry name" value="retropepsin_like"/>
    <property type="match status" value="1"/>
</dbReference>
<dbReference type="Pfam" id="PF08284">
    <property type="entry name" value="RVP_2"/>
    <property type="match status" value="1"/>
</dbReference>
<dbReference type="InterPro" id="IPR032567">
    <property type="entry name" value="RTL1-rel"/>
</dbReference>
<dbReference type="PROSITE" id="PS00141">
    <property type="entry name" value="ASP_PROTEASE"/>
    <property type="match status" value="1"/>
</dbReference>
<dbReference type="PANTHER" id="PTHR15503">
    <property type="entry name" value="LDOC1 RELATED"/>
    <property type="match status" value="1"/>
</dbReference>
<reference evidence="1" key="2">
    <citation type="journal article" date="2015" name="Data Brief">
        <title>Shoot transcriptome of the giant reed, Arundo donax.</title>
        <authorList>
            <person name="Barrero R.A."/>
            <person name="Guerrero F.D."/>
            <person name="Moolhuijzen P."/>
            <person name="Goolsby J.A."/>
            <person name="Tidwell J."/>
            <person name="Bellgard S.E."/>
            <person name="Bellgard M.I."/>
        </authorList>
    </citation>
    <scope>NUCLEOTIDE SEQUENCE</scope>
    <source>
        <tissue evidence="1">Shoot tissue taken approximately 20 cm above the soil surface</tissue>
    </source>
</reference>
<dbReference type="InterPro" id="IPR001969">
    <property type="entry name" value="Aspartic_peptidase_AS"/>
</dbReference>
<dbReference type="EMBL" id="GBRH01160434">
    <property type="protein sequence ID" value="JAE37462.1"/>
    <property type="molecule type" value="Transcribed_RNA"/>
</dbReference>
<accession>A0A0A9HL31</accession>
<evidence type="ECO:0000313" key="1">
    <source>
        <dbReference type="EMBL" id="JAE37462.1"/>
    </source>
</evidence>
<dbReference type="Gene3D" id="2.40.70.10">
    <property type="entry name" value="Acid Proteases"/>
    <property type="match status" value="1"/>
</dbReference>
<organism evidence="1">
    <name type="scientific">Arundo donax</name>
    <name type="common">Giant reed</name>
    <name type="synonym">Donax arundinaceus</name>
    <dbReference type="NCBI Taxonomy" id="35708"/>
    <lineage>
        <taxon>Eukaryota</taxon>
        <taxon>Viridiplantae</taxon>
        <taxon>Streptophyta</taxon>
        <taxon>Embryophyta</taxon>
        <taxon>Tracheophyta</taxon>
        <taxon>Spermatophyta</taxon>
        <taxon>Magnoliopsida</taxon>
        <taxon>Liliopsida</taxon>
        <taxon>Poales</taxon>
        <taxon>Poaceae</taxon>
        <taxon>PACMAD clade</taxon>
        <taxon>Arundinoideae</taxon>
        <taxon>Arundineae</taxon>
        <taxon>Arundo</taxon>
    </lineage>
</organism>
<proteinExistence type="predicted"/>
<name>A0A0A9HL31_ARUDO</name>
<dbReference type="GO" id="GO:0006508">
    <property type="term" value="P:proteolysis"/>
    <property type="evidence" value="ECO:0007669"/>
    <property type="project" value="InterPro"/>
</dbReference>
<sequence>MAAVTGKEAPKTMRVLGTIQGCDILILVDSGSSHTFISDRVVRHLSGVSAMEKSVQVKVADGNILQCYSELKNATWSIQSCTFQSDLKVLSLSCFDMILGMDWLETYSPMKVHWREKWMTIPYLGSNVLIQGPVPTIPEGAVIEVCHVEVLLETQCVEMQLPPEI</sequence>
<protein>
    <recommendedName>
        <fullName evidence="2">Peptidase A2 domain-containing protein</fullName>
    </recommendedName>
</protein>
<reference evidence="1" key="1">
    <citation type="submission" date="2014-09" db="EMBL/GenBank/DDBJ databases">
        <authorList>
            <person name="Magalhaes I.L.F."/>
            <person name="Oliveira U."/>
            <person name="Santos F.R."/>
            <person name="Vidigal T.H.D.A."/>
            <person name="Brescovit A.D."/>
            <person name="Santos A.J."/>
        </authorList>
    </citation>
    <scope>NUCLEOTIDE SEQUENCE</scope>
    <source>
        <tissue evidence="1">Shoot tissue taken approximately 20 cm above the soil surface</tissue>
    </source>
</reference>
<dbReference type="AlphaFoldDB" id="A0A0A9HL31"/>
<dbReference type="PANTHER" id="PTHR15503:SF22">
    <property type="entry name" value="TRANSPOSON TY3-I GAG POLYPROTEIN"/>
    <property type="match status" value="1"/>
</dbReference>
<dbReference type="InterPro" id="IPR021109">
    <property type="entry name" value="Peptidase_aspartic_dom_sf"/>
</dbReference>
<dbReference type="SUPFAM" id="SSF50630">
    <property type="entry name" value="Acid proteases"/>
    <property type="match status" value="1"/>
</dbReference>
<evidence type="ECO:0008006" key="2">
    <source>
        <dbReference type="Google" id="ProtNLM"/>
    </source>
</evidence>
<dbReference type="GO" id="GO:0004190">
    <property type="term" value="F:aspartic-type endopeptidase activity"/>
    <property type="evidence" value="ECO:0007669"/>
    <property type="project" value="InterPro"/>
</dbReference>